<protein>
    <submittedName>
        <fullName evidence="2">CHAD domain-containing protein</fullName>
    </submittedName>
</protein>
<organism evidence="2 3">
    <name type="scientific">Nguyenibacter vanlangensis</name>
    <dbReference type="NCBI Taxonomy" id="1216886"/>
    <lineage>
        <taxon>Bacteria</taxon>
        <taxon>Pseudomonadati</taxon>
        <taxon>Pseudomonadota</taxon>
        <taxon>Alphaproteobacteria</taxon>
        <taxon>Acetobacterales</taxon>
        <taxon>Acetobacteraceae</taxon>
        <taxon>Nguyenibacter</taxon>
    </lineage>
</organism>
<dbReference type="PROSITE" id="PS51708">
    <property type="entry name" value="CHAD"/>
    <property type="match status" value="1"/>
</dbReference>
<evidence type="ECO:0000313" key="2">
    <source>
        <dbReference type="EMBL" id="XAE43833.1"/>
    </source>
</evidence>
<dbReference type="Proteomes" id="UP001449795">
    <property type="component" value="Chromosome"/>
</dbReference>
<dbReference type="SMART" id="SM00880">
    <property type="entry name" value="CHAD"/>
    <property type="match status" value="1"/>
</dbReference>
<gene>
    <name evidence="2" type="ORF">AAC691_05200</name>
</gene>
<dbReference type="RefSeq" id="WP_342629191.1">
    <property type="nucleotide sequence ID" value="NZ_CP152276.1"/>
</dbReference>
<sequence>MSLPESHRSAPILLAHDDTIRVAAGRIVTILRDHLAANIPAAIDGRNAEGVHQVRVALRRFRVLTRLLQRDNPNVVLEGASAHAKVLAKAVGDARNWDVFLMTTLPSLQPLGLMDLDATKTLAPRAEPMRRSAYAQARQALTGQDAAQLQTILDQMVEGELWVTPLAAMAQDSLQEPAIDFSARHLERLHRKALRAGRDFALLPPQDRHRLRVALKKLRYTAEFFRGLYADSDQTKDFIKKLSALQDVLGMDSDVLTTRYLLARLGEGAEDDARLQHMLGAVTGFLCGHQIAVHRDAHLRWRKFRRHRTFWSG</sequence>
<dbReference type="EMBL" id="CP152276">
    <property type="protein sequence ID" value="XAE43833.1"/>
    <property type="molecule type" value="Genomic_DNA"/>
</dbReference>
<evidence type="ECO:0000259" key="1">
    <source>
        <dbReference type="PROSITE" id="PS51708"/>
    </source>
</evidence>
<dbReference type="InterPro" id="IPR038186">
    <property type="entry name" value="CHAD_dom_sf"/>
</dbReference>
<feature type="domain" description="CHAD" evidence="1">
    <location>
        <begin position="17"/>
        <end position="302"/>
    </location>
</feature>
<name>A0ABZ3D7T8_9PROT</name>
<dbReference type="PANTHER" id="PTHR39339">
    <property type="entry name" value="SLR1444 PROTEIN"/>
    <property type="match status" value="1"/>
</dbReference>
<dbReference type="Gene3D" id="1.40.20.10">
    <property type="entry name" value="CHAD domain"/>
    <property type="match status" value="1"/>
</dbReference>
<accession>A0ABZ3D7T8</accession>
<dbReference type="PANTHER" id="PTHR39339:SF1">
    <property type="entry name" value="CHAD DOMAIN-CONTAINING PROTEIN"/>
    <property type="match status" value="1"/>
</dbReference>
<dbReference type="InterPro" id="IPR007899">
    <property type="entry name" value="CHAD_dom"/>
</dbReference>
<dbReference type="Pfam" id="PF05235">
    <property type="entry name" value="CHAD"/>
    <property type="match status" value="1"/>
</dbReference>
<proteinExistence type="predicted"/>
<evidence type="ECO:0000313" key="3">
    <source>
        <dbReference type="Proteomes" id="UP001449795"/>
    </source>
</evidence>
<reference evidence="2 3" key="1">
    <citation type="submission" date="2024-04" db="EMBL/GenBank/DDBJ databases">
        <title>Complete genome sequence of Nguyenibacter vanlangesis HBCM-1154, a strain capable of nitrogen fixation, IAA production, and phosphorus solubilization isolated from sugarcane soil.</title>
        <authorList>
            <person name="MY HANH P."/>
        </authorList>
    </citation>
    <scope>NUCLEOTIDE SEQUENCE [LARGE SCALE GENOMIC DNA]</scope>
    <source>
        <strain evidence="2 3">HBCM 1154</strain>
    </source>
</reference>
<keyword evidence="3" id="KW-1185">Reference proteome</keyword>